<accession>A0A9N9BMM4</accession>
<feature type="compositionally biased region" description="Basic and acidic residues" evidence="4">
    <location>
        <begin position="272"/>
        <end position="285"/>
    </location>
</feature>
<protein>
    <submittedName>
        <fullName evidence="5">1705_t:CDS:1</fullName>
    </submittedName>
</protein>
<dbReference type="Gene3D" id="1.25.40.10">
    <property type="entry name" value="Tetratricopeptide repeat domain"/>
    <property type="match status" value="5"/>
</dbReference>
<sequence length="399" mass="45333">MALKLQPNNAKALKIRCECYKVLMDSENALKDLDELCNLESENEHQFELRGAILLDMQKWNDSQINLNQAIKSQPNNVATISNRAKLYCKLRQYGLALKDTHEGTIIDPRNLVIRQQTMDLYRRNHQYGAALGEAEVALSIDPKNINTLLIRADIYFLMRKYNTSLMDLNEAIRISPRNSFVLIAQSELFCKKKYYKDALYYVQCALRIKSANNYALEVRGNIYRKQHKYEKALVDFNKSLELCPLDMILEHNQNQGDDIIEGGNEGGNDGGGKDGINEDDKDGSSGKVGINEGSKVGINEGGKVGINEGGKDGVSRNNVGYDKGFVVTHQIFGERNFSSIYYRRGDTYCKLGMYELALEDFNRALELANGYFPIHKKREYVLSKLERLDDTPIKINDK</sequence>
<feature type="repeat" description="TPR" evidence="3">
    <location>
        <begin position="339"/>
        <end position="372"/>
    </location>
</feature>
<dbReference type="SMART" id="SM00028">
    <property type="entry name" value="TPR"/>
    <property type="match status" value="6"/>
</dbReference>
<keyword evidence="2 3" id="KW-0802">TPR repeat</keyword>
<name>A0A9N9BMM4_9GLOM</name>
<dbReference type="PANTHER" id="PTHR44858:SF1">
    <property type="entry name" value="UDP-N-ACETYLGLUCOSAMINE--PEPTIDE N-ACETYLGLUCOSAMINYLTRANSFERASE SPINDLY-RELATED"/>
    <property type="match status" value="1"/>
</dbReference>
<gene>
    <name evidence="5" type="ORF">DEBURN_LOCUS8116</name>
</gene>
<evidence type="ECO:0000256" key="4">
    <source>
        <dbReference type="SAM" id="MobiDB-lite"/>
    </source>
</evidence>
<keyword evidence="6" id="KW-1185">Reference proteome</keyword>
<dbReference type="InterPro" id="IPR019734">
    <property type="entry name" value="TPR_rpt"/>
</dbReference>
<proteinExistence type="predicted"/>
<dbReference type="PROSITE" id="PS50293">
    <property type="entry name" value="TPR_REGION"/>
    <property type="match status" value="1"/>
</dbReference>
<keyword evidence="1" id="KW-0677">Repeat</keyword>
<dbReference type="Proteomes" id="UP000789706">
    <property type="component" value="Unassembled WGS sequence"/>
</dbReference>
<dbReference type="InterPro" id="IPR050498">
    <property type="entry name" value="Ycf3"/>
</dbReference>
<evidence type="ECO:0000256" key="1">
    <source>
        <dbReference type="ARBA" id="ARBA00022737"/>
    </source>
</evidence>
<dbReference type="AlphaFoldDB" id="A0A9N9BMM4"/>
<feature type="repeat" description="TPR" evidence="3">
    <location>
        <begin position="146"/>
        <end position="179"/>
    </location>
</feature>
<dbReference type="EMBL" id="CAJVPK010001117">
    <property type="protein sequence ID" value="CAG8571721.1"/>
    <property type="molecule type" value="Genomic_DNA"/>
</dbReference>
<organism evidence="5 6">
    <name type="scientific">Diversispora eburnea</name>
    <dbReference type="NCBI Taxonomy" id="1213867"/>
    <lineage>
        <taxon>Eukaryota</taxon>
        <taxon>Fungi</taxon>
        <taxon>Fungi incertae sedis</taxon>
        <taxon>Mucoromycota</taxon>
        <taxon>Glomeromycotina</taxon>
        <taxon>Glomeromycetes</taxon>
        <taxon>Diversisporales</taxon>
        <taxon>Diversisporaceae</taxon>
        <taxon>Diversispora</taxon>
    </lineage>
</organism>
<dbReference type="Pfam" id="PF00515">
    <property type="entry name" value="TPR_1"/>
    <property type="match status" value="2"/>
</dbReference>
<feature type="region of interest" description="Disordered" evidence="4">
    <location>
        <begin position="257"/>
        <end position="296"/>
    </location>
</feature>
<evidence type="ECO:0000256" key="2">
    <source>
        <dbReference type="ARBA" id="ARBA00022803"/>
    </source>
</evidence>
<dbReference type="OrthoDB" id="1926212at2759"/>
<dbReference type="SUPFAM" id="SSF48452">
    <property type="entry name" value="TPR-like"/>
    <property type="match status" value="1"/>
</dbReference>
<comment type="caution">
    <text evidence="5">The sequence shown here is derived from an EMBL/GenBank/DDBJ whole genome shotgun (WGS) entry which is preliminary data.</text>
</comment>
<feature type="repeat" description="TPR" evidence="3">
    <location>
        <begin position="214"/>
        <end position="247"/>
    </location>
</feature>
<evidence type="ECO:0000313" key="6">
    <source>
        <dbReference type="Proteomes" id="UP000789706"/>
    </source>
</evidence>
<dbReference type="InterPro" id="IPR011990">
    <property type="entry name" value="TPR-like_helical_dom_sf"/>
</dbReference>
<dbReference type="PROSITE" id="PS50005">
    <property type="entry name" value="TPR"/>
    <property type="match status" value="3"/>
</dbReference>
<reference evidence="5" key="1">
    <citation type="submission" date="2021-06" db="EMBL/GenBank/DDBJ databases">
        <authorList>
            <person name="Kallberg Y."/>
            <person name="Tangrot J."/>
            <person name="Rosling A."/>
        </authorList>
    </citation>
    <scope>NUCLEOTIDE SEQUENCE</scope>
    <source>
        <strain evidence="5">AZ414A</strain>
    </source>
</reference>
<evidence type="ECO:0000313" key="5">
    <source>
        <dbReference type="EMBL" id="CAG8571721.1"/>
    </source>
</evidence>
<evidence type="ECO:0000256" key="3">
    <source>
        <dbReference type="PROSITE-ProRule" id="PRU00339"/>
    </source>
</evidence>
<dbReference type="PANTHER" id="PTHR44858">
    <property type="entry name" value="TETRATRICOPEPTIDE REPEAT PROTEIN 6"/>
    <property type="match status" value="1"/>
</dbReference>